<comment type="caution">
    <text evidence="2">The sequence shown here is derived from an EMBL/GenBank/DDBJ whole genome shotgun (WGS) entry which is preliminary data.</text>
</comment>
<dbReference type="InterPro" id="IPR013785">
    <property type="entry name" value="Aldolase_TIM"/>
</dbReference>
<dbReference type="PANTHER" id="PTHR12128:SF51">
    <property type="entry name" value="BLL4205 PROTEIN"/>
    <property type="match status" value="1"/>
</dbReference>
<proteinExistence type="predicted"/>
<dbReference type="Pfam" id="PF00701">
    <property type="entry name" value="DHDPS"/>
    <property type="match status" value="1"/>
</dbReference>
<dbReference type="SUPFAM" id="SSF51569">
    <property type="entry name" value="Aldolase"/>
    <property type="match status" value="1"/>
</dbReference>
<gene>
    <name evidence="2" type="ORF">ACE3NQ_28025</name>
</gene>
<name>A0ABV5BH08_9BACL</name>
<keyword evidence="1" id="KW-0456">Lyase</keyword>
<dbReference type="CDD" id="cd00408">
    <property type="entry name" value="DHDPS-like"/>
    <property type="match status" value="1"/>
</dbReference>
<sequence>MTIHSEKPRTLSPELNAALQDGLVIPAHPLALNEERKLDAPSQRALTRYYIASGAGGIAVGVHSTQFEIRDPRHNLFETVLAMAAEEVAKAGIQRPFIQVAGICGPTDQALRETDIALRLGYDAALLSMGGLADWTEQDLLDRTRQVAALIPVIGFYLQPSVGGRTFTYDFWRQFAEIPNVVAIKMAPFNRYQTLDVARAVCYSSRRHEIALYTGNDDNIIADLLTTFRFDIDGSRVEKAIVGGLLGHWAVWTRRAVELLEEIKQVRKSETISREWLTRAVQVTDTNAAFFDPAHHFAGCIPGIHEVLRRQGLMKGIWCLNPEETLSPGQMEEIDRVYAQYPHLNDDEFVAAGLPQWKHCASHPSLNQEESCS</sequence>
<evidence type="ECO:0000313" key="3">
    <source>
        <dbReference type="Proteomes" id="UP001580407"/>
    </source>
</evidence>
<dbReference type="Gene3D" id="3.20.20.70">
    <property type="entry name" value="Aldolase class I"/>
    <property type="match status" value="1"/>
</dbReference>
<evidence type="ECO:0000256" key="1">
    <source>
        <dbReference type="ARBA" id="ARBA00023239"/>
    </source>
</evidence>
<dbReference type="Proteomes" id="UP001580407">
    <property type="component" value="Unassembled WGS sequence"/>
</dbReference>
<dbReference type="EMBL" id="JBHILM010000047">
    <property type="protein sequence ID" value="MFB5684762.1"/>
    <property type="molecule type" value="Genomic_DNA"/>
</dbReference>
<protein>
    <submittedName>
        <fullName evidence="2">Dihydrodipicolinate synthase family protein</fullName>
    </submittedName>
</protein>
<dbReference type="PANTHER" id="PTHR12128">
    <property type="entry name" value="DIHYDRODIPICOLINATE SYNTHASE"/>
    <property type="match status" value="1"/>
</dbReference>
<dbReference type="InterPro" id="IPR002220">
    <property type="entry name" value="DapA-like"/>
</dbReference>
<keyword evidence="3" id="KW-1185">Reference proteome</keyword>
<dbReference type="RefSeq" id="WP_375528432.1">
    <property type="nucleotide sequence ID" value="NZ_JBHILM010000047.1"/>
</dbReference>
<accession>A0ABV5BH08</accession>
<reference evidence="2 3" key="1">
    <citation type="submission" date="2024-09" db="EMBL/GenBank/DDBJ databases">
        <authorList>
            <person name="Ruan L."/>
        </authorList>
    </citation>
    <scope>NUCLEOTIDE SEQUENCE [LARGE SCALE GENOMIC DNA]</scope>
    <source>
        <strain evidence="2 3">D33</strain>
    </source>
</reference>
<evidence type="ECO:0000313" key="2">
    <source>
        <dbReference type="EMBL" id="MFB5684762.1"/>
    </source>
</evidence>
<dbReference type="SMART" id="SM01130">
    <property type="entry name" value="DHDPS"/>
    <property type="match status" value="1"/>
</dbReference>
<organism evidence="2 3">
    <name type="scientific">Paenibacillus terreus</name>
    <dbReference type="NCBI Taxonomy" id="1387834"/>
    <lineage>
        <taxon>Bacteria</taxon>
        <taxon>Bacillati</taxon>
        <taxon>Bacillota</taxon>
        <taxon>Bacilli</taxon>
        <taxon>Bacillales</taxon>
        <taxon>Paenibacillaceae</taxon>
        <taxon>Paenibacillus</taxon>
    </lineage>
</organism>